<accession>A0ABW7EQJ7</accession>
<comment type="caution">
    <text evidence="1">The sequence shown here is derived from an EMBL/GenBank/DDBJ whole genome shotgun (WGS) entry which is preliminary data.</text>
</comment>
<gene>
    <name evidence="1" type="ORF">ACG02S_10350</name>
</gene>
<sequence length="103" mass="11761">MTPIRVIDPVEVRRGLGHDIHNLSRVPWQVDWPSAVQEGFTLAMAGGRGRPRQDERFVRKWLQLRLNALVRDRSVAPDFTVELLRRLDAKPCPAMPGDLRDPA</sequence>
<reference evidence="1 2" key="1">
    <citation type="submission" date="2024-09" db="EMBL/GenBank/DDBJ databases">
        <title>Novel species of the genus Pelomonas and Roseateles isolated from streams.</title>
        <authorList>
            <person name="Lu H."/>
        </authorList>
    </citation>
    <scope>NUCLEOTIDE SEQUENCE [LARGE SCALE GENOMIC DNA]</scope>
    <source>
        <strain evidence="1 2">DC23W</strain>
    </source>
</reference>
<dbReference type="EMBL" id="JBIGHY010000003">
    <property type="protein sequence ID" value="MFG6414301.1"/>
    <property type="molecule type" value="Genomic_DNA"/>
</dbReference>
<organism evidence="1 2">
    <name type="scientific">Pelomonas dachongensis</name>
    <dbReference type="NCBI Taxonomy" id="3299029"/>
    <lineage>
        <taxon>Bacteria</taxon>
        <taxon>Pseudomonadati</taxon>
        <taxon>Pseudomonadota</taxon>
        <taxon>Betaproteobacteria</taxon>
        <taxon>Burkholderiales</taxon>
        <taxon>Sphaerotilaceae</taxon>
        <taxon>Roseateles</taxon>
    </lineage>
</organism>
<keyword evidence="2" id="KW-1185">Reference proteome</keyword>
<evidence type="ECO:0000313" key="2">
    <source>
        <dbReference type="Proteomes" id="UP001606300"/>
    </source>
</evidence>
<evidence type="ECO:0000313" key="1">
    <source>
        <dbReference type="EMBL" id="MFG6414301.1"/>
    </source>
</evidence>
<dbReference type="Proteomes" id="UP001606300">
    <property type="component" value="Unassembled WGS sequence"/>
</dbReference>
<proteinExistence type="predicted"/>
<protein>
    <submittedName>
        <fullName evidence="1">Uncharacterized protein</fullName>
    </submittedName>
</protein>
<dbReference type="RefSeq" id="WP_394470378.1">
    <property type="nucleotide sequence ID" value="NZ_JBIGHY010000003.1"/>
</dbReference>
<name>A0ABW7EQJ7_9BURK</name>